<proteinExistence type="predicted"/>
<dbReference type="Proteomes" id="UP000095286">
    <property type="component" value="Unplaced"/>
</dbReference>
<protein>
    <submittedName>
        <fullName evidence="2">C-CAP/cofactor C-like domain-containing protein</fullName>
    </submittedName>
</protein>
<evidence type="ECO:0000313" key="2">
    <source>
        <dbReference type="WBParaSite" id="RSKR_0000330800.1"/>
    </source>
</evidence>
<reference evidence="2" key="1">
    <citation type="submission" date="2016-11" db="UniProtKB">
        <authorList>
            <consortium name="WormBaseParasite"/>
        </authorList>
    </citation>
    <scope>IDENTIFICATION</scope>
    <source>
        <strain evidence="2">KR3021</strain>
    </source>
</reference>
<sequence length="485" mass="54783">MSTFQCPNGYFISKFASAYDGTERFYKFSCTKFGKDVILHDEECTTTEAATTENGDMYMSCGSSQYTVGVEIIENVQTSVDSWQLLCCKSNQIEIRSGDCIETKFINDNRKSSFFSTGTQVVRRWQSMSENGDRRWWMQLCPIDINIKKPQGVLGEVRARRQVPWEWSRGRYPVTDSDYNPQFLDQEKLQGSQRRRLFTNSRESPENILVFSREGMATTIPEQEEEITPGPIRLKNINGRYTANPGTDRLENYAKSLQHKYYTTPQPSSTTTLSTTTEQPPTTTQTSPSTTKLYRTVRPATTVAPLSEGDKPEKPTSGIDYYDVYDENFDKKKHAKKNNNLLDAVQDMFENIKDGLSLVQFPIKQPANTQHQQQNNEGYIEPPEVGYNGNQNNGGFNQPRLPTHPIYVNLPPKIMPLGEPIAFSSDDGSFNINSDGPNSKISFKMGPFTNQPSESDPKIIRPLVPKDGQGTIDTILQTLGLCQGH</sequence>
<evidence type="ECO:0000313" key="1">
    <source>
        <dbReference type="Proteomes" id="UP000095286"/>
    </source>
</evidence>
<name>A0AC35TQ71_9BILA</name>
<accession>A0AC35TQ71</accession>
<organism evidence="1 2">
    <name type="scientific">Rhabditophanes sp. KR3021</name>
    <dbReference type="NCBI Taxonomy" id="114890"/>
    <lineage>
        <taxon>Eukaryota</taxon>
        <taxon>Metazoa</taxon>
        <taxon>Ecdysozoa</taxon>
        <taxon>Nematoda</taxon>
        <taxon>Chromadorea</taxon>
        <taxon>Rhabditida</taxon>
        <taxon>Tylenchina</taxon>
        <taxon>Panagrolaimomorpha</taxon>
        <taxon>Strongyloidoidea</taxon>
        <taxon>Alloionematidae</taxon>
        <taxon>Rhabditophanes</taxon>
    </lineage>
</organism>
<dbReference type="WBParaSite" id="RSKR_0000330800.1">
    <property type="protein sequence ID" value="RSKR_0000330800.1"/>
    <property type="gene ID" value="RSKR_0000330800"/>
</dbReference>